<comment type="function">
    <text evidence="1">Controls the length of the flagellar hook.</text>
</comment>
<evidence type="ECO:0000313" key="6">
    <source>
        <dbReference type="Proteomes" id="UP000298791"/>
    </source>
</evidence>
<name>A0A4D6XND8_9GAMM</name>
<gene>
    <name evidence="5" type="ORF">D9V64_00395</name>
</gene>
<evidence type="ECO:0000259" key="4">
    <source>
        <dbReference type="Pfam" id="PF02120"/>
    </source>
</evidence>
<dbReference type="GO" id="GO:0009424">
    <property type="term" value="C:bacterial-type flagellum hook"/>
    <property type="evidence" value="ECO:0007669"/>
    <property type="project" value="InterPro"/>
</dbReference>
<evidence type="ECO:0000313" key="5">
    <source>
        <dbReference type="EMBL" id="QCI18642.1"/>
    </source>
</evidence>
<proteinExistence type="inferred from homology"/>
<dbReference type="InterPro" id="IPR038610">
    <property type="entry name" value="FliK-like_C_sf"/>
</dbReference>
<dbReference type="OrthoDB" id="6554452at2"/>
<comment type="similarity">
    <text evidence="2">Belongs to the FliK family.</text>
</comment>
<dbReference type="InterPro" id="IPR052563">
    <property type="entry name" value="FliK"/>
</dbReference>
<dbReference type="Proteomes" id="UP000298791">
    <property type="component" value="Chromosome"/>
</dbReference>
<dbReference type="InterPro" id="IPR001635">
    <property type="entry name" value="Flag_hook_Flik"/>
</dbReference>
<dbReference type="PRINTS" id="PR01007">
    <property type="entry name" value="FLGHOOKFLIK"/>
</dbReference>
<feature type="domain" description="Flagellar hook-length control protein-like C-terminal" evidence="4">
    <location>
        <begin position="258"/>
        <end position="331"/>
    </location>
</feature>
<protein>
    <recommendedName>
        <fullName evidence="4">Flagellar hook-length control protein-like C-terminal domain-containing protein</fullName>
    </recommendedName>
</protein>
<dbReference type="Gene3D" id="3.30.750.140">
    <property type="match status" value="1"/>
</dbReference>
<reference evidence="5 6" key="1">
    <citation type="submission" date="2018-12" db="EMBL/GenBank/DDBJ databases">
        <authorList>
            <person name="Chong R.A."/>
        </authorList>
    </citation>
    <scope>NUCLEOTIDE SEQUENCE [LARGE SCALE GENOMIC DNA]</scope>
    <source>
        <strain evidence="5 6">Ane</strain>
    </source>
</reference>
<dbReference type="RefSeq" id="WP_158366271.1">
    <property type="nucleotide sequence ID" value="NZ_CP034885.1"/>
</dbReference>
<evidence type="ECO:0000256" key="2">
    <source>
        <dbReference type="ARBA" id="ARBA00009149"/>
    </source>
</evidence>
<dbReference type="EMBL" id="CP034885">
    <property type="protein sequence ID" value="QCI18642.1"/>
    <property type="molecule type" value="Genomic_DNA"/>
</dbReference>
<dbReference type="GO" id="GO:0044780">
    <property type="term" value="P:bacterial-type flagellum assembly"/>
    <property type="evidence" value="ECO:0007669"/>
    <property type="project" value="InterPro"/>
</dbReference>
<dbReference type="Pfam" id="PF02120">
    <property type="entry name" value="Flg_hook"/>
    <property type="match status" value="1"/>
</dbReference>
<evidence type="ECO:0000256" key="1">
    <source>
        <dbReference type="ARBA" id="ARBA00003944"/>
    </source>
</evidence>
<keyword evidence="3" id="KW-1005">Bacterial flagellum biogenesis</keyword>
<dbReference type="CDD" id="cd17470">
    <property type="entry name" value="T3SS_Flik_C"/>
    <property type="match status" value="1"/>
</dbReference>
<reference evidence="5 6" key="2">
    <citation type="submission" date="2019-05" db="EMBL/GenBank/DDBJ databases">
        <title>Genome evolution of the obligate endosymbiont Buchnera aphidicola.</title>
        <authorList>
            <person name="Moran N.A."/>
        </authorList>
    </citation>
    <scope>NUCLEOTIDE SEQUENCE [LARGE SCALE GENOMIC DNA]</scope>
    <source>
        <strain evidence="5 6">Ane</strain>
    </source>
</reference>
<dbReference type="PANTHER" id="PTHR37533">
    <property type="entry name" value="FLAGELLAR HOOK-LENGTH CONTROL PROTEIN"/>
    <property type="match status" value="1"/>
</dbReference>
<sequence>MLNHLNNIEFKKNVTVSLDNRISSNFDELNLYQSIFNECKKKLLNKEIKFDNISTKEKKKDDENNISTNFVVNNLLNILNSKNIQQDFYIQKNNNLKQEKKKLDQNIKLRSNIYLKNKDNVNIEKNEKKHKIFQNHEIYKNLTFLKNKHFLFYNYNTIDLSKKSHNQHIFNKFNNLNIVKNKKNCIKCSKNFIYFKNHKNNASSIFSSKNIQKNQNSIYELNYFKKINENNSFKSNKKSIFFSNLKENIQWKKAISQQVLLSISNKNNRAEIRLKPEYLGSVYITINMKDDQAKLKFISDNKEVKNFLNNCVPFLKDSLIKNGIFLKKINICSSFNSGKSTKLFISQNKIRSSNSIKQFYKNITQKKVVDMYI</sequence>
<dbReference type="AlphaFoldDB" id="A0A4D6XND8"/>
<evidence type="ECO:0000256" key="3">
    <source>
        <dbReference type="ARBA" id="ARBA00022795"/>
    </source>
</evidence>
<accession>A0A4D6XND8</accession>
<organism evidence="5 6">
    <name type="scientific">Buchnera aphidicola</name>
    <name type="common">Aphis nerii</name>
    <dbReference type="NCBI Taxonomy" id="1241835"/>
    <lineage>
        <taxon>Bacteria</taxon>
        <taxon>Pseudomonadati</taxon>
        <taxon>Pseudomonadota</taxon>
        <taxon>Gammaproteobacteria</taxon>
        <taxon>Enterobacterales</taxon>
        <taxon>Erwiniaceae</taxon>
        <taxon>Buchnera</taxon>
    </lineage>
</organism>
<dbReference type="InterPro" id="IPR021136">
    <property type="entry name" value="Flagellar_hook_control-like_C"/>
</dbReference>
<dbReference type="PANTHER" id="PTHR37533:SF2">
    <property type="entry name" value="FLAGELLAR HOOK-LENGTH CONTROL PROTEIN"/>
    <property type="match status" value="1"/>
</dbReference>